<reference evidence="10" key="2">
    <citation type="journal article" date="2017" name="Genome Announc.">
        <title>Draft genome sequence of Paludibacter jiangxiensis NM7(T), a propionate-producing fermentative bacterium.</title>
        <authorList>
            <person name="Qiu Y.-L."/>
            <person name="Tourlousse D.M."/>
            <person name="Matsuura N."/>
            <person name="Ohashi A."/>
            <person name="Sekiguchi Y."/>
        </authorList>
    </citation>
    <scope>NUCLEOTIDE SEQUENCE [LARGE SCALE GENOMIC DNA]</scope>
    <source>
        <strain evidence="10">NM7</strain>
    </source>
</reference>
<dbReference type="PANTHER" id="PTHR22600:SF57">
    <property type="entry name" value="BETA-N-ACETYLHEXOSAMINIDASE"/>
    <property type="match status" value="1"/>
</dbReference>
<evidence type="ECO:0000259" key="8">
    <source>
        <dbReference type="Pfam" id="PF02838"/>
    </source>
</evidence>
<keyword evidence="10" id="KW-1185">Reference proteome</keyword>
<evidence type="ECO:0000256" key="3">
    <source>
        <dbReference type="ARBA" id="ARBA00012663"/>
    </source>
</evidence>
<dbReference type="InterPro" id="IPR029018">
    <property type="entry name" value="Hex-like_dom2"/>
</dbReference>
<comment type="caution">
    <text evidence="9">The sequence shown here is derived from an EMBL/GenBank/DDBJ whole genome shotgun (WGS) entry which is preliminary data.</text>
</comment>
<dbReference type="PRINTS" id="PR00738">
    <property type="entry name" value="GLHYDRLASE20"/>
</dbReference>
<dbReference type="Proteomes" id="UP000076586">
    <property type="component" value="Unassembled WGS sequence"/>
</dbReference>
<dbReference type="Gene3D" id="3.20.20.80">
    <property type="entry name" value="Glycosidases"/>
    <property type="match status" value="1"/>
</dbReference>
<protein>
    <recommendedName>
        <fullName evidence="3">beta-N-acetylhexosaminidase</fullName>
        <ecNumber evidence="3">3.2.1.52</ecNumber>
    </recommendedName>
</protein>
<dbReference type="Gene3D" id="3.30.379.10">
    <property type="entry name" value="Chitobiase/beta-hexosaminidase domain 2-like"/>
    <property type="match status" value="1"/>
</dbReference>
<keyword evidence="5" id="KW-0326">Glycosidase</keyword>
<gene>
    <name evidence="9" type="ORF">PJIAN_3395</name>
</gene>
<evidence type="ECO:0000256" key="4">
    <source>
        <dbReference type="ARBA" id="ARBA00022801"/>
    </source>
</evidence>
<reference evidence="10" key="1">
    <citation type="submission" date="2016-04" db="EMBL/GenBank/DDBJ databases">
        <title>Draft genome sequence of Paludibacter jiangxiensis strain NM7.</title>
        <authorList>
            <person name="Qiu Y."/>
            <person name="Matsuura N."/>
            <person name="Ohashi A."/>
            <person name="Tourlousse M.D."/>
            <person name="Sekiguchi Y."/>
        </authorList>
    </citation>
    <scope>NUCLEOTIDE SEQUENCE [LARGE SCALE GENOMIC DNA]</scope>
    <source>
        <strain evidence="10">NM7</strain>
    </source>
</reference>
<proteinExistence type="inferred from homology"/>
<dbReference type="GO" id="GO:0016020">
    <property type="term" value="C:membrane"/>
    <property type="evidence" value="ECO:0007669"/>
    <property type="project" value="TreeGrafter"/>
</dbReference>
<dbReference type="InterPro" id="IPR017853">
    <property type="entry name" value="GH"/>
</dbReference>
<keyword evidence="4" id="KW-0378">Hydrolase</keyword>
<comment type="catalytic activity">
    <reaction evidence="1">
        <text>Hydrolysis of terminal non-reducing N-acetyl-D-hexosamine residues in N-acetyl-beta-D-hexosaminides.</text>
        <dbReference type="EC" id="3.2.1.52"/>
    </reaction>
</comment>
<evidence type="ECO:0000256" key="1">
    <source>
        <dbReference type="ARBA" id="ARBA00001231"/>
    </source>
</evidence>
<dbReference type="AlphaFoldDB" id="A0A170ZWK4"/>
<feature type="active site" description="Proton donor" evidence="6">
    <location>
        <position position="405"/>
    </location>
</feature>
<dbReference type="CDD" id="cd06563">
    <property type="entry name" value="GH20_chitobiase-like"/>
    <property type="match status" value="1"/>
</dbReference>
<dbReference type="PANTHER" id="PTHR22600">
    <property type="entry name" value="BETA-HEXOSAMINIDASE"/>
    <property type="match status" value="1"/>
</dbReference>
<feature type="domain" description="Glycoside hydrolase family 20 catalytic" evidence="7">
    <location>
        <begin position="227"/>
        <end position="575"/>
    </location>
</feature>
<dbReference type="GO" id="GO:0030203">
    <property type="term" value="P:glycosaminoglycan metabolic process"/>
    <property type="evidence" value="ECO:0007669"/>
    <property type="project" value="TreeGrafter"/>
</dbReference>
<dbReference type="SUPFAM" id="SSF55545">
    <property type="entry name" value="beta-N-acetylhexosaminidase-like domain"/>
    <property type="match status" value="1"/>
</dbReference>
<dbReference type="InterPro" id="IPR025705">
    <property type="entry name" value="Beta_hexosaminidase_sua/sub"/>
</dbReference>
<dbReference type="EMBL" id="BDCR01000003">
    <property type="protein sequence ID" value="GAT63083.1"/>
    <property type="molecule type" value="Genomic_DNA"/>
</dbReference>
<sequence length="610" mass="69283">MCLSEVKKCHPQAVKSLSKVGAGYPGDRRWSLGGECSFAYICAMHFPISWDVMNSNSADPGDGTKLIYVMMNRKIRLGLLLSSVMMTAFTYAQQQPAVSIIPQPERVTLREGTFALDAQTQLVASGKAAMNSAQFLAQYLKQYYGLDLAIVSKQNNLQNSIRLAVRKQAGSVPGQYTLESSPTGVMLQGANSEGLFYAIQSLIQLLPPAKGDKLQIASVSITDKPRFSYRGMHLDVVRHMFPVSFIKRYIDFIALHKMNYFHIHLTDDQGWRLESKKYPQLNSIGSWREGTIIGLYPGTGFDSTRYGGYYTQKEMKEIVRYAAKRYITVVPEIDIPGHSLAVLASFPQFATDTALHPKTATTWGIFNKVNNVLAPSDELFVFLKNVYEELMQIFPSPYIHIGADECSHKWWKLSPVVQEFIEKHNLRDEKGLQRYFVEQVSAVIRKHGRTPIGWDDMLDDGKLADGITVMSWRNATNGIKAANLGHNVIMTPYRNSYFNVQQRKGEERLAHKDWLVTASKVYNFEPVPDSIAPSVAANILGGQGCLWTEYFADDKEVEYGIFPRMSAIAEVYWSNKLVRDWNRFKTKMEEQFLRYQLWDAKYCNYLSEEE</sequence>
<evidence type="ECO:0000256" key="6">
    <source>
        <dbReference type="PIRSR" id="PIRSR625705-1"/>
    </source>
</evidence>
<dbReference type="InterPro" id="IPR015882">
    <property type="entry name" value="HEX_bac_N"/>
</dbReference>
<name>A0A170ZWK4_9BACT</name>
<evidence type="ECO:0000313" key="9">
    <source>
        <dbReference type="EMBL" id="GAT63083.1"/>
    </source>
</evidence>
<dbReference type="GO" id="GO:0004563">
    <property type="term" value="F:beta-N-acetylhexosaminidase activity"/>
    <property type="evidence" value="ECO:0007669"/>
    <property type="project" value="UniProtKB-EC"/>
</dbReference>
<evidence type="ECO:0000259" key="7">
    <source>
        <dbReference type="Pfam" id="PF00728"/>
    </source>
</evidence>
<organism evidence="9 10">
    <name type="scientific">Paludibacter jiangxiensis</name>
    <dbReference type="NCBI Taxonomy" id="681398"/>
    <lineage>
        <taxon>Bacteria</taxon>
        <taxon>Pseudomonadati</taxon>
        <taxon>Bacteroidota</taxon>
        <taxon>Bacteroidia</taxon>
        <taxon>Bacteroidales</taxon>
        <taxon>Paludibacteraceae</taxon>
        <taxon>Paludibacter</taxon>
    </lineage>
</organism>
<dbReference type="EC" id="3.2.1.52" evidence="3"/>
<evidence type="ECO:0000313" key="10">
    <source>
        <dbReference type="Proteomes" id="UP000076586"/>
    </source>
</evidence>
<comment type="similarity">
    <text evidence="2">Belongs to the glycosyl hydrolase 20 family.</text>
</comment>
<dbReference type="GO" id="GO:0005975">
    <property type="term" value="P:carbohydrate metabolic process"/>
    <property type="evidence" value="ECO:0007669"/>
    <property type="project" value="InterPro"/>
</dbReference>
<dbReference type="Pfam" id="PF02838">
    <property type="entry name" value="Glyco_hydro_20b"/>
    <property type="match status" value="1"/>
</dbReference>
<dbReference type="Pfam" id="PF00728">
    <property type="entry name" value="Glyco_hydro_20"/>
    <property type="match status" value="1"/>
</dbReference>
<dbReference type="STRING" id="681398.PJIAN_3395"/>
<dbReference type="SUPFAM" id="SSF51445">
    <property type="entry name" value="(Trans)glycosidases"/>
    <property type="match status" value="1"/>
</dbReference>
<dbReference type="InterPro" id="IPR015883">
    <property type="entry name" value="Glyco_hydro_20_cat"/>
</dbReference>
<evidence type="ECO:0000256" key="2">
    <source>
        <dbReference type="ARBA" id="ARBA00006285"/>
    </source>
</evidence>
<feature type="domain" description="Beta-hexosaminidase bacterial type N-terminal" evidence="8">
    <location>
        <begin position="99"/>
        <end position="223"/>
    </location>
</feature>
<accession>A0A170ZWK4</accession>
<evidence type="ECO:0000256" key="5">
    <source>
        <dbReference type="ARBA" id="ARBA00023295"/>
    </source>
</evidence>